<gene>
    <name evidence="4" type="primary">LOC115634195</name>
</gene>
<feature type="compositionally biased region" description="Basic residues" evidence="1">
    <location>
        <begin position="69"/>
        <end position="111"/>
    </location>
</feature>
<keyword evidence="3" id="KW-1185">Reference proteome</keyword>
<evidence type="ECO:0000313" key="3">
    <source>
        <dbReference type="Proteomes" id="UP000504634"/>
    </source>
</evidence>
<evidence type="ECO:0000256" key="1">
    <source>
        <dbReference type="SAM" id="MobiDB-lite"/>
    </source>
</evidence>
<dbReference type="AlphaFoldDB" id="A0A6J2UJG3"/>
<feature type="chain" id="PRO_5027070393" evidence="2">
    <location>
        <begin position="19"/>
        <end position="117"/>
    </location>
</feature>
<dbReference type="Proteomes" id="UP000504634">
    <property type="component" value="Unplaced"/>
</dbReference>
<proteinExistence type="predicted"/>
<sequence>MLKVLFIFTAFLLAVVVASHNQEFQGHRGDRPHHKRQIMQHGSHPVEHDKQHGRQHEYYKHGRLEVQKPHHHKGRDAKKHHKSSHQHQQHHGKKHQNGQVHERKHHQKRHTGSLLRF</sequence>
<feature type="region of interest" description="Disordered" evidence="1">
    <location>
        <begin position="24"/>
        <end position="117"/>
    </location>
</feature>
<evidence type="ECO:0000313" key="4">
    <source>
        <dbReference type="RefSeq" id="XP_030387643.1"/>
    </source>
</evidence>
<protein>
    <submittedName>
        <fullName evidence="4">Histidine-rich glycoprotein</fullName>
    </submittedName>
</protein>
<name>A0A6J2UJG3_DROLE</name>
<evidence type="ECO:0000256" key="2">
    <source>
        <dbReference type="SAM" id="SignalP"/>
    </source>
</evidence>
<accession>A0A6J2UJG3</accession>
<organism evidence="3 4">
    <name type="scientific">Drosophila lebanonensis</name>
    <name type="common">Fruit fly</name>
    <name type="synonym">Scaptodrosophila lebanonensis</name>
    <dbReference type="NCBI Taxonomy" id="7225"/>
    <lineage>
        <taxon>Eukaryota</taxon>
        <taxon>Metazoa</taxon>
        <taxon>Ecdysozoa</taxon>
        <taxon>Arthropoda</taxon>
        <taxon>Hexapoda</taxon>
        <taxon>Insecta</taxon>
        <taxon>Pterygota</taxon>
        <taxon>Neoptera</taxon>
        <taxon>Endopterygota</taxon>
        <taxon>Diptera</taxon>
        <taxon>Brachycera</taxon>
        <taxon>Muscomorpha</taxon>
        <taxon>Ephydroidea</taxon>
        <taxon>Drosophilidae</taxon>
        <taxon>Scaptodrosophila</taxon>
    </lineage>
</organism>
<feature type="compositionally biased region" description="Basic and acidic residues" evidence="1">
    <location>
        <begin position="44"/>
        <end position="68"/>
    </location>
</feature>
<reference evidence="4" key="1">
    <citation type="submission" date="2025-08" db="UniProtKB">
        <authorList>
            <consortium name="RefSeq"/>
        </authorList>
    </citation>
    <scope>IDENTIFICATION</scope>
    <source>
        <strain evidence="4">11010-0011.00</strain>
        <tissue evidence="4">Whole body</tissue>
    </source>
</reference>
<dbReference type="RefSeq" id="XP_030387643.1">
    <property type="nucleotide sequence ID" value="XM_030531783.1"/>
</dbReference>
<keyword evidence="2" id="KW-0732">Signal</keyword>
<feature type="signal peptide" evidence="2">
    <location>
        <begin position="1"/>
        <end position="18"/>
    </location>
</feature>
<dbReference type="GeneID" id="115634195"/>